<organism evidence="2 3">
    <name type="scientific">Weissella ceti</name>
    <dbReference type="NCBI Taxonomy" id="759620"/>
    <lineage>
        <taxon>Bacteria</taxon>
        <taxon>Bacillati</taxon>
        <taxon>Bacillota</taxon>
        <taxon>Bacilli</taxon>
        <taxon>Lactobacillales</taxon>
        <taxon>Lactobacillaceae</taxon>
        <taxon>Weissella</taxon>
    </lineage>
</organism>
<sequence length="368" mass="43450">MSKLTYSELKSIYSEDNVFSSFNIDINITSTISNKNRIYYMTDILCQDLTENEQKIWERKGLAKCIDSVPEAITNLKVTEKYADSKVRQSWSTFYALKELIDLIMLNVPDEVTPYFRGQNGDWELTPTILRDSFDDQFRDNFEEIYRDIARKYPSVVQYHEYGDDRVKNLAELQHYGMGTPLVDVTKNPFIAMLFMVDGFKKGIEKKNYFPQFEIFFIKNNGRNKLFQEVEKNNSNLRIDAQKGAFLNFDRLLDDTNLLFEKSDESICRIVIRIKPITPKINSIDELLGLEKPDNEDERYDGYTDKQYALLTATKDIETKLKSYHYTIDNLFPDFYMYLDHLKTTYQTVEHPEPPEWYKFNPNKEVLD</sequence>
<protein>
    <submittedName>
        <fullName evidence="2">FRG domain-containing protein</fullName>
    </submittedName>
</protein>
<reference evidence="2 3" key="1">
    <citation type="submission" date="2022-10" db="EMBL/GenBank/DDBJ databases">
        <title>Weissella fermenti sp. nov., isolated from fermented cabbage.</title>
        <authorList>
            <person name="Lee J.K."/>
            <person name="Baek J.H."/>
            <person name="Choi D.G."/>
            <person name="Kim J.M."/>
            <person name="Jeon C.O."/>
        </authorList>
    </citation>
    <scope>NUCLEOTIDE SEQUENCE [LARGE SCALE GENOMIC DNA]</scope>
    <source>
        <strain evidence="2 3">KACC 18534</strain>
    </source>
</reference>
<comment type="caution">
    <text evidence="2">The sequence shown here is derived from an EMBL/GenBank/DDBJ whole genome shotgun (WGS) entry which is preliminary data.</text>
</comment>
<dbReference type="InterPro" id="IPR014966">
    <property type="entry name" value="FRG-dom"/>
</dbReference>
<dbReference type="RefSeq" id="WP_213408089.1">
    <property type="nucleotide sequence ID" value="NZ_CP074441.1"/>
</dbReference>
<dbReference type="EMBL" id="JAOZFE010000009">
    <property type="protein sequence ID" value="MCW0953753.1"/>
    <property type="molecule type" value="Genomic_DNA"/>
</dbReference>
<proteinExistence type="predicted"/>
<keyword evidence="3" id="KW-1185">Reference proteome</keyword>
<evidence type="ECO:0000313" key="2">
    <source>
        <dbReference type="EMBL" id="MCW0953753.1"/>
    </source>
</evidence>
<dbReference type="Pfam" id="PF08867">
    <property type="entry name" value="FRG"/>
    <property type="match status" value="1"/>
</dbReference>
<dbReference type="SMART" id="SM00901">
    <property type="entry name" value="FRG"/>
    <property type="match status" value="1"/>
</dbReference>
<accession>A0ABT3E5R2</accession>
<feature type="domain" description="FRG" evidence="1">
    <location>
        <begin position="110"/>
        <end position="198"/>
    </location>
</feature>
<name>A0ABT3E5R2_9LACO</name>
<evidence type="ECO:0000313" key="3">
    <source>
        <dbReference type="Proteomes" id="UP001526225"/>
    </source>
</evidence>
<gene>
    <name evidence="2" type="ORF">OIT44_06780</name>
</gene>
<evidence type="ECO:0000259" key="1">
    <source>
        <dbReference type="SMART" id="SM00901"/>
    </source>
</evidence>
<dbReference type="Proteomes" id="UP001526225">
    <property type="component" value="Unassembled WGS sequence"/>
</dbReference>